<feature type="compositionally biased region" description="Polar residues" evidence="4">
    <location>
        <begin position="201"/>
        <end position="212"/>
    </location>
</feature>
<feature type="transmembrane region" description="Helical" evidence="5">
    <location>
        <begin position="268"/>
        <end position="289"/>
    </location>
</feature>
<accession>A0A840MYF8</accession>
<feature type="region of interest" description="Disordered" evidence="4">
    <location>
        <begin position="197"/>
        <end position="216"/>
    </location>
</feature>
<dbReference type="Pfam" id="PF07690">
    <property type="entry name" value="MFS_1"/>
    <property type="match status" value="1"/>
</dbReference>
<feature type="transmembrane region" description="Helical" evidence="5">
    <location>
        <begin position="137"/>
        <end position="158"/>
    </location>
</feature>
<dbReference type="AlphaFoldDB" id="A0A840MYF8"/>
<protein>
    <submittedName>
        <fullName evidence="7">MFS family permease</fullName>
    </submittedName>
</protein>
<sequence length="427" mass="44267">MAAPTSHAGWKVVIGSGIGISFGSLVFMGAGFALLASAWARQFGWTQPELAKAATIFLLVQTAMYPVCGWMLDRWGSRKVATGSIALFAISLILLSQIVNSLTEMYLAFALVSLVSAGTNVVSYARAIALWFDRRRGLALGLAASAQAVGSFLIPILAQKIIAQSGWSAALLSLAAVELLVCLPLVALLVKDSPAPGDLQQDGTQPTETTPGAQREAAGMDVRAIVRTATFWKLAGCFAIMGLSLYAIAANIAFILTETAGMPLADVAMIQAVSGLSVLLGRIGFGYLLDKLQAPVVGILTVTLAAACFGLYATATAPALIFVAAAIGGIAVGGETDLMPYLASRYFGTRAVSKTFGWFLFAFFIGAAIGPVAFAQLSAAYGGAVVPLFLLAALQLIPAALFLSLGRYPEAATEADVTSVESARPAT</sequence>
<dbReference type="InterPro" id="IPR011701">
    <property type="entry name" value="MFS"/>
</dbReference>
<keyword evidence="1 5" id="KW-0812">Transmembrane</keyword>
<dbReference type="Gene3D" id="1.20.1250.20">
    <property type="entry name" value="MFS general substrate transporter like domains"/>
    <property type="match status" value="2"/>
</dbReference>
<dbReference type="PROSITE" id="PS50850">
    <property type="entry name" value="MFS"/>
    <property type="match status" value="1"/>
</dbReference>
<evidence type="ECO:0000259" key="6">
    <source>
        <dbReference type="PROSITE" id="PS50850"/>
    </source>
</evidence>
<feature type="transmembrane region" description="Helical" evidence="5">
    <location>
        <begin position="12"/>
        <end position="38"/>
    </location>
</feature>
<dbReference type="PANTHER" id="PTHR11360:SF290">
    <property type="entry name" value="MONOCARBOXYLATE MFS PERMEASE"/>
    <property type="match status" value="1"/>
</dbReference>
<dbReference type="RefSeq" id="WP_184083826.1">
    <property type="nucleotide sequence ID" value="NZ_JACHIJ010000002.1"/>
</dbReference>
<comment type="caution">
    <text evidence="7">The sequence shown here is derived from an EMBL/GenBank/DDBJ whole genome shotgun (WGS) entry which is preliminary data.</text>
</comment>
<feature type="transmembrane region" description="Helical" evidence="5">
    <location>
        <begin position="231"/>
        <end position="256"/>
    </location>
</feature>
<keyword evidence="3 5" id="KW-0472">Membrane</keyword>
<evidence type="ECO:0000256" key="4">
    <source>
        <dbReference type="SAM" id="MobiDB-lite"/>
    </source>
</evidence>
<gene>
    <name evidence="7" type="ORF">HNQ36_001726</name>
</gene>
<evidence type="ECO:0000256" key="3">
    <source>
        <dbReference type="ARBA" id="ARBA00023136"/>
    </source>
</evidence>
<dbReference type="InterPro" id="IPR036259">
    <property type="entry name" value="MFS_trans_sf"/>
</dbReference>
<evidence type="ECO:0000256" key="1">
    <source>
        <dbReference type="ARBA" id="ARBA00022692"/>
    </source>
</evidence>
<dbReference type="GO" id="GO:0022857">
    <property type="term" value="F:transmembrane transporter activity"/>
    <property type="evidence" value="ECO:0007669"/>
    <property type="project" value="InterPro"/>
</dbReference>
<feature type="domain" description="Major facilitator superfamily (MFS) profile" evidence="6">
    <location>
        <begin position="1"/>
        <end position="410"/>
    </location>
</feature>
<feature type="transmembrane region" description="Helical" evidence="5">
    <location>
        <begin position="319"/>
        <end position="343"/>
    </location>
</feature>
<evidence type="ECO:0000256" key="5">
    <source>
        <dbReference type="SAM" id="Phobius"/>
    </source>
</evidence>
<evidence type="ECO:0000313" key="8">
    <source>
        <dbReference type="Proteomes" id="UP000521227"/>
    </source>
</evidence>
<feature type="transmembrane region" description="Helical" evidence="5">
    <location>
        <begin position="355"/>
        <end position="374"/>
    </location>
</feature>
<dbReference type="InterPro" id="IPR020846">
    <property type="entry name" value="MFS_dom"/>
</dbReference>
<organism evidence="7 8">
    <name type="scientific">Afipia massiliensis</name>
    <dbReference type="NCBI Taxonomy" id="211460"/>
    <lineage>
        <taxon>Bacteria</taxon>
        <taxon>Pseudomonadati</taxon>
        <taxon>Pseudomonadota</taxon>
        <taxon>Alphaproteobacteria</taxon>
        <taxon>Hyphomicrobiales</taxon>
        <taxon>Nitrobacteraceae</taxon>
        <taxon>Afipia</taxon>
    </lineage>
</organism>
<name>A0A840MYF8_9BRAD</name>
<dbReference type="PANTHER" id="PTHR11360">
    <property type="entry name" value="MONOCARBOXYLATE TRANSPORTER"/>
    <property type="match status" value="1"/>
</dbReference>
<feature type="transmembrane region" description="Helical" evidence="5">
    <location>
        <begin position="50"/>
        <end position="68"/>
    </location>
</feature>
<feature type="transmembrane region" description="Helical" evidence="5">
    <location>
        <begin position="80"/>
        <end position="99"/>
    </location>
</feature>
<dbReference type="EMBL" id="JACHIJ010000002">
    <property type="protein sequence ID" value="MBB5051772.1"/>
    <property type="molecule type" value="Genomic_DNA"/>
</dbReference>
<proteinExistence type="predicted"/>
<dbReference type="InterPro" id="IPR050327">
    <property type="entry name" value="Proton-linked_MCT"/>
</dbReference>
<feature type="transmembrane region" description="Helical" evidence="5">
    <location>
        <begin position="170"/>
        <end position="190"/>
    </location>
</feature>
<feature type="transmembrane region" description="Helical" evidence="5">
    <location>
        <begin position="105"/>
        <end position="125"/>
    </location>
</feature>
<dbReference type="SUPFAM" id="SSF103473">
    <property type="entry name" value="MFS general substrate transporter"/>
    <property type="match status" value="1"/>
</dbReference>
<evidence type="ECO:0000256" key="2">
    <source>
        <dbReference type="ARBA" id="ARBA00022989"/>
    </source>
</evidence>
<keyword evidence="2 5" id="KW-1133">Transmembrane helix</keyword>
<feature type="transmembrane region" description="Helical" evidence="5">
    <location>
        <begin position="380"/>
        <end position="403"/>
    </location>
</feature>
<dbReference type="Proteomes" id="UP000521227">
    <property type="component" value="Unassembled WGS sequence"/>
</dbReference>
<feature type="transmembrane region" description="Helical" evidence="5">
    <location>
        <begin position="296"/>
        <end position="313"/>
    </location>
</feature>
<reference evidence="7 8" key="1">
    <citation type="submission" date="2020-08" db="EMBL/GenBank/DDBJ databases">
        <title>Genomic Encyclopedia of Type Strains, Phase IV (KMG-IV): sequencing the most valuable type-strain genomes for metagenomic binning, comparative biology and taxonomic classification.</title>
        <authorList>
            <person name="Goeker M."/>
        </authorList>
    </citation>
    <scope>NUCLEOTIDE SEQUENCE [LARGE SCALE GENOMIC DNA]</scope>
    <source>
        <strain evidence="7 8">DSM 17498</strain>
    </source>
</reference>
<evidence type="ECO:0000313" key="7">
    <source>
        <dbReference type="EMBL" id="MBB5051772.1"/>
    </source>
</evidence>